<organism evidence="3 4">
    <name type="scientific">Actinomadura nitritigenes</name>
    <dbReference type="NCBI Taxonomy" id="134602"/>
    <lineage>
        <taxon>Bacteria</taxon>
        <taxon>Bacillati</taxon>
        <taxon>Actinomycetota</taxon>
        <taxon>Actinomycetes</taxon>
        <taxon>Streptosporangiales</taxon>
        <taxon>Thermomonosporaceae</taxon>
        <taxon>Actinomadura</taxon>
    </lineage>
</organism>
<evidence type="ECO:0000313" key="3">
    <source>
        <dbReference type="EMBL" id="MBO2440907.1"/>
    </source>
</evidence>
<evidence type="ECO:0000313" key="4">
    <source>
        <dbReference type="Proteomes" id="UP000666915"/>
    </source>
</evidence>
<dbReference type="InterPro" id="IPR050272">
    <property type="entry name" value="Isochorismatase-like_hydrls"/>
</dbReference>
<dbReference type="PANTHER" id="PTHR43540">
    <property type="entry name" value="PEROXYUREIDOACRYLATE/UREIDOACRYLATE AMIDOHYDROLASE-RELATED"/>
    <property type="match status" value="1"/>
</dbReference>
<keyword evidence="1 3" id="KW-0378">Hydrolase</keyword>
<evidence type="ECO:0000259" key="2">
    <source>
        <dbReference type="Pfam" id="PF00857"/>
    </source>
</evidence>
<dbReference type="CDD" id="cd01014">
    <property type="entry name" value="nicotinamidase_related"/>
    <property type="match status" value="1"/>
</dbReference>
<feature type="domain" description="Isochorismatase-like" evidence="2">
    <location>
        <begin position="10"/>
        <end position="145"/>
    </location>
</feature>
<reference evidence="3 4" key="1">
    <citation type="submission" date="2021-03" db="EMBL/GenBank/DDBJ databases">
        <authorList>
            <person name="Kanchanasin P."/>
            <person name="Saeng-In P."/>
            <person name="Phongsopitanun W."/>
            <person name="Yuki M."/>
            <person name="Kudo T."/>
            <person name="Ohkuma M."/>
            <person name="Tanasupawat S."/>
        </authorList>
    </citation>
    <scope>NUCLEOTIDE SEQUENCE [LARGE SCALE GENOMIC DNA]</scope>
    <source>
        <strain evidence="3 4">L46</strain>
    </source>
</reference>
<dbReference type="SUPFAM" id="SSF52499">
    <property type="entry name" value="Isochorismatase-like hydrolases"/>
    <property type="match status" value="1"/>
</dbReference>
<gene>
    <name evidence="3" type="ORF">J4557_25600</name>
</gene>
<dbReference type="Proteomes" id="UP000666915">
    <property type="component" value="Unassembled WGS sequence"/>
</dbReference>
<dbReference type="Pfam" id="PF00857">
    <property type="entry name" value="Isochorismatase"/>
    <property type="match status" value="1"/>
</dbReference>
<keyword evidence="4" id="KW-1185">Reference proteome</keyword>
<proteinExistence type="predicted"/>
<dbReference type="RefSeq" id="WP_208269265.1">
    <property type="nucleotide sequence ID" value="NZ_BAAAGM010000038.1"/>
</dbReference>
<sequence length="185" mass="20435">MTTLPDRPNTALLIIDVQNGVMADAHNRDAVIANIAALTAKARTQNRPVIWVQHSDAELQKGSDAWRYVPELERREDEPLVPKSYGDAFEDTDLDRTLTDARIGHLVVAGAETDVCIRSTIHGAFTRGYDVTLVEDAHTTPDKSEWGAPPPEQVIAHTNLYWRFLHAAPGRTAAVAETRNVTFNA</sequence>
<name>A0ABS3R3S8_9ACTN</name>
<dbReference type="InterPro" id="IPR036380">
    <property type="entry name" value="Isochorismatase-like_sf"/>
</dbReference>
<protein>
    <submittedName>
        <fullName evidence="3">Cysteine hydrolase</fullName>
    </submittedName>
</protein>
<dbReference type="GO" id="GO:0016787">
    <property type="term" value="F:hydrolase activity"/>
    <property type="evidence" value="ECO:0007669"/>
    <property type="project" value="UniProtKB-KW"/>
</dbReference>
<evidence type="ECO:0000256" key="1">
    <source>
        <dbReference type="ARBA" id="ARBA00022801"/>
    </source>
</evidence>
<dbReference type="EMBL" id="JAGEOK010000016">
    <property type="protein sequence ID" value="MBO2440907.1"/>
    <property type="molecule type" value="Genomic_DNA"/>
</dbReference>
<dbReference type="Gene3D" id="3.40.50.850">
    <property type="entry name" value="Isochorismatase-like"/>
    <property type="match status" value="1"/>
</dbReference>
<comment type="caution">
    <text evidence="3">The sequence shown here is derived from an EMBL/GenBank/DDBJ whole genome shotgun (WGS) entry which is preliminary data.</text>
</comment>
<dbReference type="PANTHER" id="PTHR43540:SF14">
    <property type="entry name" value="ISOCHORISMATASE"/>
    <property type="match status" value="1"/>
</dbReference>
<dbReference type="InterPro" id="IPR000868">
    <property type="entry name" value="Isochorismatase-like_dom"/>
</dbReference>
<accession>A0ABS3R3S8</accession>